<dbReference type="AlphaFoldDB" id="A0A6I6GEX6"/>
<organism evidence="1 2">
    <name type="scientific">Phnomibacter ginsenosidimutans</name>
    <dbReference type="NCBI Taxonomy" id="2676868"/>
    <lineage>
        <taxon>Bacteria</taxon>
        <taxon>Pseudomonadati</taxon>
        <taxon>Bacteroidota</taxon>
        <taxon>Chitinophagia</taxon>
        <taxon>Chitinophagales</taxon>
        <taxon>Chitinophagaceae</taxon>
        <taxon>Phnomibacter</taxon>
    </lineage>
</organism>
<reference evidence="1 2" key="1">
    <citation type="submission" date="2019-11" db="EMBL/GenBank/DDBJ databases">
        <authorList>
            <person name="Im W.T."/>
        </authorList>
    </citation>
    <scope>NUCLEOTIDE SEQUENCE [LARGE SCALE GENOMIC DNA]</scope>
    <source>
        <strain evidence="1 2">SB-02</strain>
    </source>
</reference>
<dbReference type="KEGG" id="fls:GLV81_13375"/>
<evidence type="ECO:0000313" key="1">
    <source>
        <dbReference type="EMBL" id="QGW28960.1"/>
    </source>
</evidence>
<dbReference type="EMBL" id="CP046566">
    <property type="protein sequence ID" value="QGW28960.1"/>
    <property type="molecule type" value="Genomic_DNA"/>
</dbReference>
<dbReference type="PANTHER" id="PTHR35866">
    <property type="entry name" value="PUTATIVE-RELATED"/>
    <property type="match status" value="1"/>
</dbReference>
<dbReference type="RefSeq" id="WP_157479313.1">
    <property type="nucleotide sequence ID" value="NZ_CP046566.1"/>
</dbReference>
<accession>A0A6I6GEX6</accession>
<name>A0A6I6GEX6_9BACT</name>
<dbReference type="InterPro" id="IPR005358">
    <property type="entry name" value="Puta_zinc/iron-chelating_dom"/>
</dbReference>
<dbReference type="PANTHER" id="PTHR35866:SF1">
    <property type="entry name" value="YKGJ FAMILY CYSTEINE CLUSTER PROTEIN"/>
    <property type="match status" value="1"/>
</dbReference>
<evidence type="ECO:0008006" key="3">
    <source>
        <dbReference type="Google" id="ProtNLM"/>
    </source>
</evidence>
<dbReference type="Proteomes" id="UP000426027">
    <property type="component" value="Chromosome"/>
</dbReference>
<dbReference type="Pfam" id="PF03692">
    <property type="entry name" value="CxxCxxCC"/>
    <property type="match status" value="1"/>
</dbReference>
<sequence length="169" mass="19202">MQLITTPDEVAALALDRFEENEHFKAHLKTLEPEVIDEAVMRLNKEAEAGIDCLACGKCCTRLMVNIDDAAIVRLSERLQLTEAQFRERFVEGGSFMSFLNAIPCQFLDNKACQVYEIRPDECRNFPQLDRPGFTTRMFGTFSHYSMCPLIYNVVEGLKKETGFFTASA</sequence>
<evidence type="ECO:0000313" key="2">
    <source>
        <dbReference type="Proteomes" id="UP000426027"/>
    </source>
</evidence>
<proteinExistence type="predicted"/>
<protein>
    <recommendedName>
        <fullName evidence="3">YkgJ family cysteine cluster protein</fullName>
    </recommendedName>
</protein>
<gene>
    <name evidence="1" type="ORF">GLV81_13375</name>
</gene>
<keyword evidence="2" id="KW-1185">Reference proteome</keyword>